<reference evidence="1 2" key="2">
    <citation type="journal article" date="2012" name="J. Bacteriol.">
        <title>Complete genome sequences of Desulfosporosinus orientis DSM765T, Desulfosporosinus youngiae DSM17734T, Desulfosporosinus meridiei DSM13257T, and Desulfosporosinus acidiphilus DSM22704T.</title>
        <authorList>
            <person name="Pester M."/>
            <person name="Brambilla E."/>
            <person name="Alazard D."/>
            <person name="Rattei T."/>
            <person name="Weinmaier T."/>
            <person name="Han J."/>
            <person name="Lucas S."/>
            <person name="Lapidus A."/>
            <person name="Cheng J.F."/>
            <person name="Goodwin L."/>
            <person name="Pitluck S."/>
            <person name="Peters L."/>
            <person name="Ovchinnikova G."/>
            <person name="Teshima H."/>
            <person name="Detter J.C."/>
            <person name="Han C.S."/>
            <person name="Tapia R."/>
            <person name="Land M.L."/>
            <person name="Hauser L."/>
            <person name="Kyrpides N.C."/>
            <person name="Ivanova N.N."/>
            <person name="Pagani I."/>
            <person name="Huntmann M."/>
            <person name="Wei C.L."/>
            <person name="Davenport K.W."/>
            <person name="Daligault H."/>
            <person name="Chain P.S."/>
            <person name="Chen A."/>
            <person name="Mavromatis K."/>
            <person name="Markowitz V."/>
            <person name="Szeto E."/>
            <person name="Mikhailova N."/>
            <person name="Pati A."/>
            <person name="Wagner M."/>
            <person name="Woyke T."/>
            <person name="Ollivier B."/>
            <person name="Klenk H.P."/>
            <person name="Spring S."/>
            <person name="Loy A."/>
        </authorList>
    </citation>
    <scope>NUCLEOTIDE SEQUENCE [LARGE SCALE GENOMIC DNA]</scope>
    <source>
        <strain evidence="2">ATCC 19365 / DSM 765 / NCIMB 8382 / VKM B-1628</strain>
    </source>
</reference>
<evidence type="ECO:0008006" key="3">
    <source>
        <dbReference type="Google" id="ProtNLM"/>
    </source>
</evidence>
<dbReference type="AlphaFoldDB" id="G7W6C8"/>
<gene>
    <name evidence="1" type="ordered locus">Desor_2585</name>
</gene>
<organism evidence="1 2">
    <name type="scientific">Desulfosporosinus orientis (strain ATCC 19365 / DSM 765 / NCIMB 8382 / VKM B-1628 / Singapore I)</name>
    <name type="common">Desulfotomaculum orientis</name>
    <dbReference type="NCBI Taxonomy" id="768706"/>
    <lineage>
        <taxon>Bacteria</taxon>
        <taxon>Bacillati</taxon>
        <taxon>Bacillota</taxon>
        <taxon>Clostridia</taxon>
        <taxon>Eubacteriales</taxon>
        <taxon>Desulfitobacteriaceae</taxon>
        <taxon>Desulfosporosinus</taxon>
    </lineage>
</organism>
<keyword evidence="2" id="KW-1185">Reference proteome</keyword>
<dbReference type="HOGENOM" id="CLU_3006809_0_0_9"/>
<sequence length="56" mass="6714">MPKLLIVDDDIHLRKLVLTYAELDGFQCEEYDKTLGIRRSCLQKYCMSRKIYGWFP</sequence>
<accession>G7W6C8</accession>
<protein>
    <recommendedName>
        <fullName evidence="3">Stage 0 sporulation protein A homolog</fullName>
    </recommendedName>
</protein>
<evidence type="ECO:0000313" key="2">
    <source>
        <dbReference type="Proteomes" id="UP000006346"/>
    </source>
</evidence>
<reference evidence="2" key="1">
    <citation type="submission" date="2011-11" db="EMBL/GenBank/DDBJ databases">
        <title>Complete sequence of Desulfosporosinus orientis DSM 765.</title>
        <authorList>
            <person name="Lucas S."/>
            <person name="Han J."/>
            <person name="Lapidus A."/>
            <person name="Cheng J.-F."/>
            <person name="Goodwin L."/>
            <person name="Pitluck S."/>
            <person name="Peters L."/>
            <person name="Ovchinnikova G."/>
            <person name="Teshima H."/>
            <person name="Detter J.C."/>
            <person name="Han C."/>
            <person name="Tapia R."/>
            <person name="Land M."/>
            <person name="Hauser L."/>
            <person name="Kyrpides N."/>
            <person name="Ivanova N."/>
            <person name="Pagani I."/>
            <person name="Pester M."/>
            <person name="Spring S."/>
            <person name="Ollivier B."/>
            <person name="Rattei T."/>
            <person name="Klenk H.-P."/>
            <person name="Wagner M."/>
            <person name="Loy A."/>
            <person name="Woyke T."/>
        </authorList>
    </citation>
    <scope>NUCLEOTIDE SEQUENCE [LARGE SCALE GENOMIC DNA]</scope>
    <source>
        <strain evidence="2">ATCC 19365 / DSM 765 / NCIMB 8382 / VKM B-1628</strain>
    </source>
</reference>
<dbReference type="Proteomes" id="UP000006346">
    <property type="component" value="Chromosome"/>
</dbReference>
<name>G7W6C8_DESOD</name>
<dbReference type="EMBL" id="CP003108">
    <property type="protein sequence ID" value="AET68135.1"/>
    <property type="molecule type" value="Genomic_DNA"/>
</dbReference>
<proteinExistence type="predicted"/>
<dbReference type="STRING" id="768706.Desor_2585"/>
<evidence type="ECO:0000313" key="1">
    <source>
        <dbReference type="EMBL" id="AET68135.1"/>
    </source>
</evidence>
<dbReference type="KEGG" id="dor:Desor_2585"/>